<evidence type="ECO:0000256" key="4">
    <source>
        <dbReference type="ARBA" id="ARBA00022982"/>
    </source>
</evidence>
<gene>
    <name evidence="8" type="ORF">Asru_0293_01</name>
</gene>
<dbReference type="InterPro" id="IPR000170">
    <property type="entry name" value="High_potential_FeS_prot"/>
</dbReference>
<dbReference type="GO" id="GO:0009055">
    <property type="term" value="F:electron transfer activity"/>
    <property type="evidence" value="ECO:0007669"/>
    <property type="project" value="InterPro"/>
</dbReference>
<keyword evidence="2" id="KW-0004">4Fe-4S</keyword>
<accession>A0A0D6P925</accession>
<keyword evidence="3" id="KW-0479">Metal-binding</keyword>
<name>A0A0D6P925_9PROT</name>
<keyword evidence="5" id="KW-0408">Iron</keyword>
<dbReference type="SUPFAM" id="SSF57652">
    <property type="entry name" value="HIPIP (high potential iron protein)"/>
    <property type="match status" value="1"/>
</dbReference>
<keyword evidence="4" id="KW-0249">Electron transport</keyword>
<evidence type="ECO:0000256" key="3">
    <source>
        <dbReference type="ARBA" id="ARBA00022723"/>
    </source>
</evidence>
<evidence type="ECO:0000256" key="5">
    <source>
        <dbReference type="ARBA" id="ARBA00023004"/>
    </source>
</evidence>
<keyword evidence="9" id="KW-1185">Reference proteome</keyword>
<evidence type="ECO:0000256" key="1">
    <source>
        <dbReference type="ARBA" id="ARBA00022448"/>
    </source>
</evidence>
<dbReference type="PROSITE" id="PS51373">
    <property type="entry name" value="HIPIP"/>
    <property type="match status" value="1"/>
</dbReference>
<dbReference type="InterPro" id="IPR006311">
    <property type="entry name" value="TAT_signal"/>
</dbReference>
<dbReference type="GO" id="GO:0046872">
    <property type="term" value="F:metal ion binding"/>
    <property type="evidence" value="ECO:0007669"/>
    <property type="project" value="UniProtKB-KW"/>
</dbReference>
<evidence type="ECO:0000256" key="6">
    <source>
        <dbReference type="ARBA" id="ARBA00023014"/>
    </source>
</evidence>
<dbReference type="GO" id="GO:0051539">
    <property type="term" value="F:4 iron, 4 sulfur cluster binding"/>
    <property type="evidence" value="ECO:0007669"/>
    <property type="project" value="UniProtKB-KW"/>
</dbReference>
<protein>
    <recommendedName>
        <fullName evidence="7">High potential iron-sulfur proteins family profile domain-containing protein</fullName>
    </recommendedName>
</protein>
<dbReference type="Proteomes" id="UP000032680">
    <property type="component" value="Unassembled WGS sequence"/>
</dbReference>
<reference evidence="8 9" key="1">
    <citation type="submission" date="2012-11" db="EMBL/GenBank/DDBJ databases">
        <title>Whole genome sequence of Acidisphaera rubrifaciens HS-AP3.</title>
        <authorList>
            <person name="Azuma Y."/>
            <person name="Higashiura N."/>
            <person name="Hirakawa H."/>
            <person name="Matsushita K."/>
        </authorList>
    </citation>
    <scope>NUCLEOTIDE SEQUENCE [LARGE SCALE GENOMIC DNA]</scope>
    <source>
        <strain evidence="8 9">HS-AP3</strain>
    </source>
</reference>
<comment type="caution">
    <text evidence="8">The sequence shown here is derived from an EMBL/GenBank/DDBJ whole genome shotgun (WGS) entry which is preliminary data.</text>
</comment>
<dbReference type="GO" id="GO:0019646">
    <property type="term" value="P:aerobic electron transport chain"/>
    <property type="evidence" value="ECO:0007669"/>
    <property type="project" value="InterPro"/>
</dbReference>
<evidence type="ECO:0000313" key="8">
    <source>
        <dbReference type="EMBL" id="GAN77369.1"/>
    </source>
</evidence>
<dbReference type="OrthoDB" id="5334781at2"/>
<sequence>MSLVTGLPSAALSRRLTLRRMAAVAGGAALLSATMSSRRAVAAGNKVTQAAAGYQESPQGDQSCDSCAQFVAPAACKVVEGNISPGAWCKLYVKKPG</sequence>
<dbReference type="Gene3D" id="4.10.490.10">
    <property type="entry name" value="High potential iron-sulphur protein"/>
    <property type="match status" value="1"/>
</dbReference>
<evidence type="ECO:0000313" key="9">
    <source>
        <dbReference type="Proteomes" id="UP000032680"/>
    </source>
</evidence>
<proteinExistence type="predicted"/>
<dbReference type="EMBL" id="BANB01000293">
    <property type="protein sequence ID" value="GAN77369.1"/>
    <property type="molecule type" value="Genomic_DNA"/>
</dbReference>
<dbReference type="InterPro" id="IPR036369">
    <property type="entry name" value="HIPIP_sf"/>
</dbReference>
<evidence type="ECO:0000256" key="2">
    <source>
        <dbReference type="ARBA" id="ARBA00022485"/>
    </source>
</evidence>
<evidence type="ECO:0000259" key="7">
    <source>
        <dbReference type="PROSITE" id="PS51373"/>
    </source>
</evidence>
<dbReference type="AlphaFoldDB" id="A0A0D6P925"/>
<dbReference type="PROSITE" id="PS51318">
    <property type="entry name" value="TAT"/>
    <property type="match status" value="1"/>
</dbReference>
<organism evidence="8 9">
    <name type="scientific">Acidisphaera rubrifaciens HS-AP3</name>
    <dbReference type="NCBI Taxonomy" id="1231350"/>
    <lineage>
        <taxon>Bacteria</taxon>
        <taxon>Pseudomonadati</taxon>
        <taxon>Pseudomonadota</taxon>
        <taxon>Alphaproteobacteria</taxon>
        <taxon>Acetobacterales</taxon>
        <taxon>Acetobacteraceae</taxon>
        <taxon>Acidisphaera</taxon>
    </lineage>
</organism>
<keyword evidence="6" id="KW-0411">Iron-sulfur</keyword>
<feature type="domain" description="High potential iron-sulfur proteins family profile" evidence="7">
    <location>
        <begin position="25"/>
        <end position="97"/>
    </location>
</feature>
<keyword evidence="1" id="KW-0813">Transport</keyword>